<dbReference type="InterPro" id="IPR016140">
    <property type="entry name" value="Bifunc_inhib/LTP/seed_store"/>
</dbReference>
<keyword evidence="4" id="KW-0336">GPI-anchor</keyword>
<dbReference type="EMBL" id="JBJUIK010000011">
    <property type="protein sequence ID" value="KAL3512162.1"/>
    <property type="molecule type" value="Genomic_DNA"/>
</dbReference>
<keyword evidence="6" id="KW-1015">Disulfide bond</keyword>
<evidence type="ECO:0000313" key="13">
    <source>
        <dbReference type="EMBL" id="KAL3512162.1"/>
    </source>
</evidence>
<dbReference type="GO" id="GO:0005886">
    <property type="term" value="C:plasma membrane"/>
    <property type="evidence" value="ECO:0007669"/>
    <property type="project" value="UniProtKB-SubCell"/>
</dbReference>
<evidence type="ECO:0000256" key="7">
    <source>
        <dbReference type="ARBA" id="ARBA00023180"/>
    </source>
</evidence>
<comment type="subcellular location">
    <subcellularLocation>
        <location evidence="1">Cell membrane</location>
        <topology evidence="1">Lipid-anchor</topology>
        <topology evidence="1">GPI-anchor</topology>
    </subcellularLocation>
</comment>
<evidence type="ECO:0000256" key="5">
    <source>
        <dbReference type="ARBA" id="ARBA00022729"/>
    </source>
</evidence>
<dbReference type="SUPFAM" id="SSF47699">
    <property type="entry name" value="Bifunctional inhibitor/lipid-transfer protein/seed storage 2S albumin"/>
    <property type="match status" value="1"/>
</dbReference>
<dbReference type="GO" id="GO:0098552">
    <property type="term" value="C:side of membrane"/>
    <property type="evidence" value="ECO:0007669"/>
    <property type="project" value="UniProtKB-KW"/>
</dbReference>
<feature type="transmembrane region" description="Helical" evidence="10">
    <location>
        <begin position="138"/>
        <end position="158"/>
    </location>
</feature>
<dbReference type="PANTHER" id="PTHR33044">
    <property type="entry name" value="BIFUNCTIONAL INHIBITOR/LIPID-TRANSFER PROTEIN/SEED STORAGE 2S ALBUMIN SUPERFAMILY PROTEIN-RELATED"/>
    <property type="match status" value="1"/>
</dbReference>
<dbReference type="Proteomes" id="UP001630127">
    <property type="component" value="Unassembled WGS sequence"/>
</dbReference>
<keyword evidence="3" id="KW-1003">Cell membrane</keyword>
<keyword evidence="10" id="KW-0812">Transmembrane</keyword>
<evidence type="ECO:0000259" key="12">
    <source>
        <dbReference type="Pfam" id="PF14368"/>
    </source>
</evidence>
<feature type="signal peptide" evidence="11">
    <location>
        <begin position="1"/>
        <end position="23"/>
    </location>
</feature>
<evidence type="ECO:0000256" key="9">
    <source>
        <dbReference type="SAM" id="MobiDB-lite"/>
    </source>
</evidence>
<evidence type="ECO:0000256" key="4">
    <source>
        <dbReference type="ARBA" id="ARBA00022622"/>
    </source>
</evidence>
<gene>
    <name evidence="13" type="ORF">ACH5RR_024879</name>
</gene>
<feature type="compositionally biased region" description="Pro residues" evidence="9">
    <location>
        <begin position="115"/>
        <end position="125"/>
    </location>
</feature>
<dbReference type="AlphaFoldDB" id="A0ABD2Z251"/>
<evidence type="ECO:0000256" key="10">
    <source>
        <dbReference type="SAM" id="Phobius"/>
    </source>
</evidence>
<evidence type="ECO:0000256" key="1">
    <source>
        <dbReference type="ARBA" id="ARBA00004609"/>
    </source>
</evidence>
<comment type="similarity">
    <text evidence="2">Belongs to the plant LTP family.</text>
</comment>
<keyword evidence="7" id="KW-0325">Glycoprotein</keyword>
<evidence type="ECO:0000313" key="14">
    <source>
        <dbReference type="Proteomes" id="UP001630127"/>
    </source>
</evidence>
<keyword evidence="5 11" id="KW-0732">Signal</keyword>
<keyword evidence="10" id="KW-0472">Membrane</keyword>
<reference evidence="13 14" key="1">
    <citation type="submission" date="2024-11" db="EMBL/GenBank/DDBJ databases">
        <title>A near-complete genome assembly of Cinchona calisaya.</title>
        <authorList>
            <person name="Lian D.C."/>
            <person name="Zhao X.W."/>
            <person name="Wei L."/>
        </authorList>
    </citation>
    <scope>NUCLEOTIDE SEQUENCE [LARGE SCALE GENOMIC DNA]</scope>
    <source>
        <tissue evidence="13">Nenye</tissue>
    </source>
</reference>
<sequence>MGSKNSFWSFFVVISSMVFVGSGQQSPGNPGASLPCVQKLLPCQPFLKQPSNPTPACCAPLKQLVVQDPKCLCEVFNNPVLLKSLNITQSDALQLTKSCNANADISVCSNALPPTNSPSTPPSTPSSPSTPKSPPKSAAVGAEASFGFFAVLAFFILAI</sequence>
<evidence type="ECO:0000256" key="11">
    <source>
        <dbReference type="SAM" id="SignalP"/>
    </source>
</evidence>
<evidence type="ECO:0000256" key="2">
    <source>
        <dbReference type="ARBA" id="ARBA00009748"/>
    </source>
</evidence>
<accession>A0ABD2Z251</accession>
<protein>
    <recommendedName>
        <fullName evidence="12">Bifunctional inhibitor/plant lipid transfer protein/seed storage helical domain-containing protein</fullName>
    </recommendedName>
</protein>
<organism evidence="13 14">
    <name type="scientific">Cinchona calisaya</name>
    <dbReference type="NCBI Taxonomy" id="153742"/>
    <lineage>
        <taxon>Eukaryota</taxon>
        <taxon>Viridiplantae</taxon>
        <taxon>Streptophyta</taxon>
        <taxon>Embryophyta</taxon>
        <taxon>Tracheophyta</taxon>
        <taxon>Spermatophyta</taxon>
        <taxon>Magnoliopsida</taxon>
        <taxon>eudicotyledons</taxon>
        <taxon>Gunneridae</taxon>
        <taxon>Pentapetalae</taxon>
        <taxon>asterids</taxon>
        <taxon>lamiids</taxon>
        <taxon>Gentianales</taxon>
        <taxon>Rubiaceae</taxon>
        <taxon>Cinchonoideae</taxon>
        <taxon>Cinchoneae</taxon>
        <taxon>Cinchona</taxon>
    </lineage>
</organism>
<dbReference type="CDD" id="cd00010">
    <property type="entry name" value="AAI_LTSS"/>
    <property type="match status" value="1"/>
</dbReference>
<proteinExistence type="inferred from homology"/>
<feature type="chain" id="PRO_5044811174" description="Bifunctional inhibitor/plant lipid transfer protein/seed storage helical domain-containing protein" evidence="11">
    <location>
        <begin position="24"/>
        <end position="159"/>
    </location>
</feature>
<keyword evidence="8" id="KW-0449">Lipoprotein</keyword>
<keyword evidence="10" id="KW-1133">Transmembrane helix</keyword>
<dbReference type="Gene3D" id="1.10.110.10">
    <property type="entry name" value="Plant lipid-transfer and hydrophobic proteins"/>
    <property type="match status" value="1"/>
</dbReference>
<feature type="domain" description="Bifunctional inhibitor/plant lipid transfer protein/seed storage helical" evidence="12">
    <location>
        <begin position="23"/>
        <end position="108"/>
    </location>
</feature>
<name>A0ABD2Z251_9GENT</name>
<dbReference type="Pfam" id="PF14368">
    <property type="entry name" value="LTP_2"/>
    <property type="match status" value="1"/>
</dbReference>
<dbReference type="InterPro" id="IPR036312">
    <property type="entry name" value="Bifun_inhib/LTP/seed_sf"/>
</dbReference>
<keyword evidence="14" id="KW-1185">Reference proteome</keyword>
<feature type="region of interest" description="Disordered" evidence="9">
    <location>
        <begin position="114"/>
        <end position="136"/>
    </location>
</feature>
<comment type="caution">
    <text evidence="13">The sequence shown here is derived from an EMBL/GenBank/DDBJ whole genome shotgun (WGS) entry which is preliminary data.</text>
</comment>
<evidence type="ECO:0000256" key="6">
    <source>
        <dbReference type="ARBA" id="ARBA00023157"/>
    </source>
</evidence>
<evidence type="ECO:0000256" key="3">
    <source>
        <dbReference type="ARBA" id="ARBA00022475"/>
    </source>
</evidence>
<dbReference type="InterPro" id="IPR043325">
    <property type="entry name" value="LTSS"/>
</dbReference>
<evidence type="ECO:0000256" key="8">
    <source>
        <dbReference type="ARBA" id="ARBA00023288"/>
    </source>
</evidence>